<feature type="domain" description="Peptidase M20 dimerisation" evidence="3">
    <location>
        <begin position="181"/>
        <end position="278"/>
    </location>
</feature>
<evidence type="ECO:0000256" key="2">
    <source>
        <dbReference type="PIRSR" id="PIRSR005962-1"/>
    </source>
</evidence>
<comment type="cofactor">
    <cofactor evidence="2">
        <name>Mn(2+)</name>
        <dbReference type="ChEBI" id="CHEBI:29035"/>
    </cofactor>
    <text evidence="2">The Mn(2+) ion enhances activity.</text>
</comment>
<dbReference type="InterPro" id="IPR011650">
    <property type="entry name" value="Peptidase_M20_dimer"/>
</dbReference>
<dbReference type="SUPFAM" id="SSF53187">
    <property type="entry name" value="Zn-dependent exopeptidases"/>
    <property type="match status" value="1"/>
</dbReference>
<dbReference type="Pfam" id="PF01546">
    <property type="entry name" value="Peptidase_M20"/>
    <property type="match status" value="1"/>
</dbReference>
<dbReference type="NCBIfam" id="TIGR01891">
    <property type="entry name" value="amidohydrolases"/>
    <property type="match status" value="1"/>
</dbReference>
<dbReference type="GO" id="GO:0016787">
    <property type="term" value="F:hydrolase activity"/>
    <property type="evidence" value="ECO:0007669"/>
    <property type="project" value="UniProtKB-KW"/>
</dbReference>
<dbReference type="PIRSF" id="PIRSF005962">
    <property type="entry name" value="Pept_M20D_amidohydro"/>
    <property type="match status" value="1"/>
</dbReference>
<dbReference type="GO" id="GO:0046872">
    <property type="term" value="F:metal ion binding"/>
    <property type="evidence" value="ECO:0007669"/>
    <property type="project" value="UniProtKB-KW"/>
</dbReference>
<feature type="binding site" evidence="2">
    <location>
        <position position="159"/>
    </location>
    <ligand>
        <name>Mn(2+)</name>
        <dbReference type="ChEBI" id="CHEBI:29035"/>
        <label>2</label>
    </ligand>
</feature>
<feature type="binding site" evidence="2">
    <location>
        <position position="133"/>
    </location>
    <ligand>
        <name>Mn(2+)</name>
        <dbReference type="ChEBI" id="CHEBI:29035"/>
        <label>2</label>
    </ligand>
</feature>
<keyword evidence="2" id="KW-0479">Metal-binding</keyword>
<keyword evidence="1" id="KW-0378">Hydrolase</keyword>
<accession>A0AA37U7M8</accession>
<dbReference type="Gene3D" id="3.40.630.10">
    <property type="entry name" value="Zn peptidases"/>
    <property type="match status" value="1"/>
</dbReference>
<gene>
    <name evidence="4" type="ORF">GCM10010873_19550</name>
</gene>
<comment type="caution">
    <text evidence="4">The sequence shown here is derived from an EMBL/GenBank/DDBJ whole genome shotgun (WGS) entry which is preliminary data.</text>
</comment>
<sequence>MLTQGDLADLTAFRQELHRFPEVSRHETATAARIVQALAPLGADQVVTGLGGHGVAAVFNGLSAGPTLMFRAELDALPIEELSEVGHRSTIPGKGHLCGHDGHMTLLLGLGRLIARARPARGRVVLMFQPAEEDGSGAAAVVADPRFAALRPDWAFAIHNMPGLPFGVSALKAGAVNCASQGLKITLTGKTAHASLPETGLSPALALARLIPAIAALGQVGPLGPDYRLVTITHARLGEAAFGIAPGEAELWVTLRTMEDGQMAALRQAAMDLARAEAAGQGLGIRFRHHDDFAASVNDAQAVAHLARALDALGMAHDEGDLPMRASEDFGRFGQGGTRSAMLFLGVGEGHPALHNPDYDFPDALIAPGVGIFHQVMRDLLG</sequence>
<organism evidence="4 5">
    <name type="scientific">Cypionkella aquatica</name>
    <dbReference type="NCBI Taxonomy" id="1756042"/>
    <lineage>
        <taxon>Bacteria</taxon>
        <taxon>Pseudomonadati</taxon>
        <taxon>Pseudomonadota</taxon>
        <taxon>Alphaproteobacteria</taxon>
        <taxon>Rhodobacterales</taxon>
        <taxon>Paracoccaceae</taxon>
        <taxon>Cypionkella</taxon>
    </lineage>
</organism>
<evidence type="ECO:0000313" key="4">
    <source>
        <dbReference type="EMBL" id="GLS86981.1"/>
    </source>
</evidence>
<dbReference type="InterPro" id="IPR002933">
    <property type="entry name" value="Peptidase_M20"/>
</dbReference>
<feature type="binding site" evidence="2">
    <location>
        <position position="355"/>
    </location>
    <ligand>
        <name>Mn(2+)</name>
        <dbReference type="ChEBI" id="CHEBI:29035"/>
        <label>2</label>
    </ligand>
</feature>
<evidence type="ECO:0000259" key="3">
    <source>
        <dbReference type="Pfam" id="PF07687"/>
    </source>
</evidence>
<evidence type="ECO:0000256" key="1">
    <source>
        <dbReference type="ARBA" id="ARBA00022801"/>
    </source>
</evidence>
<protein>
    <submittedName>
        <fullName evidence="4">Amidohydrolase</fullName>
    </submittedName>
</protein>
<dbReference type="SUPFAM" id="SSF55031">
    <property type="entry name" value="Bacterial exopeptidase dimerisation domain"/>
    <property type="match status" value="1"/>
</dbReference>
<name>A0AA37U7M8_9RHOB</name>
<evidence type="ECO:0000313" key="5">
    <source>
        <dbReference type="Proteomes" id="UP001157355"/>
    </source>
</evidence>
<dbReference type="RefSeq" id="WP_284325163.1">
    <property type="nucleotide sequence ID" value="NZ_BSPP01000007.1"/>
</dbReference>
<dbReference type="Proteomes" id="UP001157355">
    <property type="component" value="Unassembled WGS sequence"/>
</dbReference>
<proteinExistence type="predicted"/>
<keyword evidence="2" id="KW-0464">Manganese</keyword>
<dbReference type="AlphaFoldDB" id="A0AA37U7M8"/>
<dbReference type="EMBL" id="BSPP01000007">
    <property type="protein sequence ID" value="GLS86981.1"/>
    <property type="molecule type" value="Genomic_DNA"/>
</dbReference>
<dbReference type="Gene3D" id="3.30.70.360">
    <property type="match status" value="1"/>
</dbReference>
<dbReference type="PANTHER" id="PTHR11014">
    <property type="entry name" value="PEPTIDASE M20 FAMILY MEMBER"/>
    <property type="match status" value="1"/>
</dbReference>
<dbReference type="PANTHER" id="PTHR11014:SF169">
    <property type="entry name" value="CLAN MH, FAMILY M20, PEPTIDASE T-LIKE METALLOPEPTIDASE"/>
    <property type="match status" value="1"/>
</dbReference>
<feature type="binding site" evidence="2">
    <location>
        <position position="98"/>
    </location>
    <ligand>
        <name>Mn(2+)</name>
        <dbReference type="ChEBI" id="CHEBI:29035"/>
        <label>2</label>
    </ligand>
</feature>
<dbReference type="InterPro" id="IPR036264">
    <property type="entry name" value="Bact_exopeptidase_dim_dom"/>
</dbReference>
<dbReference type="Pfam" id="PF07687">
    <property type="entry name" value="M20_dimer"/>
    <property type="match status" value="1"/>
</dbReference>
<keyword evidence="5" id="KW-1185">Reference proteome</keyword>
<feature type="binding site" evidence="2">
    <location>
        <position position="100"/>
    </location>
    <ligand>
        <name>Mn(2+)</name>
        <dbReference type="ChEBI" id="CHEBI:29035"/>
        <label>2</label>
    </ligand>
</feature>
<dbReference type="InterPro" id="IPR017439">
    <property type="entry name" value="Amidohydrolase"/>
</dbReference>
<reference evidence="4 5" key="1">
    <citation type="journal article" date="2014" name="Int. J. Syst. Evol. Microbiol.">
        <title>Complete genome sequence of Corynebacterium casei LMG S-19264T (=DSM 44701T), isolated from a smear-ripened cheese.</title>
        <authorList>
            <consortium name="US DOE Joint Genome Institute (JGI-PGF)"/>
            <person name="Walter F."/>
            <person name="Albersmeier A."/>
            <person name="Kalinowski J."/>
            <person name="Ruckert C."/>
        </authorList>
    </citation>
    <scope>NUCLEOTIDE SEQUENCE [LARGE SCALE GENOMIC DNA]</scope>
    <source>
        <strain evidence="4 5">NBRC 111766</strain>
    </source>
</reference>